<organism evidence="1 2">
    <name type="scientific">Dendrobium catenatum</name>
    <dbReference type="NCBI Taxonomy" id="906689"/>
    <lineage>
        <taxon>Eukaryota</taxon>
        <taxon>Viridiplantae</taxon>
        <taxon>Streptophyta</taxon>
        <taxon>Embryophyta</taxon>
        <taxon>Tracheophyta</taxon>
        <taxon>Spermatophyta</taxon>
        <taxon>Magnoliopsida</taxon>
        <taxon>Liliopsida</taxon>
        <taxon>Asparagales</taxon>
        <taxon>Orchidaceae</taxon>
        <taxon>Epidendroideae</taxon>
        <taxon>Malaxideae</taxon>
        <taxon>Dendrobiinae</taxon>
        <taxon>Dendrobium</taxon>
    </lineage>
</organism>
<reference evidence="1 2" key="1">
    <citation type="journal article" date="2016" name="Sci. Rep.">
        <title>The Dendrobium catenatum Lindl. genome sequence provides insights into polysaccharide synthase, floral development and adaptive evolution.</title>
        <authorList>
            <person name="Zhang G.Q."/>
            <person name="Xu Q."/>
            <person name="Bian C."/>
            <person name="Tsai W.C."/>
            <person name="Yeh C.M."/>
            <person name="Liu K.W."/>
            <person name="Yoshida K."/>
            <person name="Zhang L.S."/>
            <person name="Chang S.B."/>
            <person name="Chen F."/>
            <person name="Shi Y."/>
            <person name="Su Y.Y."/>
            <person name="Zhang Y.Q."/>
            <person name="Chen L.J."/>
            <person name="Yin Y."/>
            <person name="Lin M."/>
            <person name="Huang H."/>
            <person name="Deng H."/>
            <person name="Wang Z.W."/>
            <person name="Zhu S.L."/>
            <person name="Zhao X."/>
            <person name="Deng C."/>
            <person name="Niu S.C."/>
            <person name="Huang J."/>
            <person name="Wang M."/>
            <person name="Liu G.H."/>
            <person name="Yang H.J."/>
            <person name="Xiao X.J."/>
            <person name="Hsiao Y.Y."/>
            <person name="Wu W.L."/>
            <person name="Chen Y.Y."/>
            <person name="Mitsuda N."/>
            <person name="Ohme-Takagi M."/>
            <person name="Luo Y.B."/>
            <person name="Van de Peer Y."/>
            <person name="Liu Z.J."/>
        </authorList>
    </citation>
    <scope>NUCLEOTIDE SEQUENCE [LARGE SCALE GENOMIC DNA]</scope>
    <source>
        <tissue evidence="1">The whole plant</tissue>
    </source>
</reference>
<reference evidence="1 2" key="2">
    <citation type="journal article" date="2017" name="Nature">
        <title>The Apostasia genome and the evolution of orchids.</title>
        <authorList>
            <person name="Zhang G.Q."/>
            <person name="Liu K.W."/>
            <person name="Li Z."/>
            <person name="Lohaus R."/>
            <person name="Hsiao Y.Y."/>
            <person name="Niu S.C."/>
            <person name="Wang J.Y."/>
            <person name="Lin Y.C."/>
            <person name="Xu Q."/>
            <person name="Chen L.J."/>
            <person name="Yoshida K."/>
            <person name="Fujiwara S."/>
            <person name="Wang Z.W."/>
            <person name="Zhang Y.Q."/>
            <person name="Mitsuda N."/>
            <person name="Wang M."/>
            <person name="Liu G.H."/>
            <person name="Pecoraro L."/>
            <person name="Huang H.X."/>
            <person name="Xiao X.J."/>
            <person name="Lin M."/>
            <person name="Wu X.Y."/>
            <person name="Wu W.L."/>
            <person name="Chen Y.Y."/>
            <person name="Chang S.B."/>
            <person name="Sakamoto S."/>
            <person name="Ohme-Takagi M."/>
            <person name="Yagi M."/>
            <person name="Zeng S.J."/>
            <person name="Shen C.Y."/>
            <person name="Yeh C.M."/>
            <person name="Luo Y.B."/>
            <person name="Tsai W.C."/>
            <person name="Van de Peer Y."/>
            <person name="Liu Z.J."/>
        </authorList>
    </citation>
    <scope>NUCLEOTIDE SEQUENCE [LARGE SCALE GENOMIC DNA]</scope>
    <source>
        <tissue evidence="1">The whole plant</tissue>
    </source>
</reference>
<gene>
    <name evidence="1" type="ORF">MA16_Dca014592</name>
</gene>
<dbReference type="AlphaFoldDB" id="A0A2I0XJT1"/>
<dbReference type="EMBL" id="KZ501821">
    <property type="protein sequence ID" value="PKU88158.1"/>
    <property type="molecule type" value="Genomic_DNA"/>
</dbReference>
<evidence type="ECO:0000313" key="2">
    <source>
        <dbReference type="Proteomes" id="UP000233837"/>
    </source>
</evidence>
<name>A0A2I0XJT1_9ASPA</name>
<accession>A0A2I0XJT1</accession>
<protein>
    <submittedName>
        <fullName evidence="1">Uncharacterized protein</fullName>
    </submittedName>
</protein>
<proteinExistence type="predicted"/>
<keyword evidence="2" id="KW-1185">Reference proteome</keyword>
<dbReference type="Proteomes" id="UP000233837">
    <property type="component" value="Unassembled WGS sequence"/>
</dbReference>
<evidence type="ECO:0000313" key="1">
    <source>
        <dbReference type="EMBL" id="PKU88158.1"/>
    </source>
</evidence>
<sequence length="82" mass="9375">MRSSNSDQLEKGGGVPVIYEMLTILKLAGDWNVSFSCWNHHLTQLFGQQVSAIGLIFNNVADILQIFYLCWLTTYHSSHQWT</sequence>